<dbReference type="PANTHER" id="PTHR30469">
    <property type="entry name" value="MULTIDRUG RESISTANCE PROTEIN MDTA"/>
    <property type="match status" value="1"/>
</dbReference>
<feature type="compositionally biased region" description="Low complexity" evidence="1">
    <location>
        <begin position="210"/>
        <end position="227"/>
    </location>
</feature>
<organism evidence="3 4">
    <name type="scientific">Actinomyces israelii</name>
    <dbReference type="NCBI Taxonomy" id="1659"/>
    <lineage>
        <taxon>Bacteria</taxon>
        <taxon>Bacillati</taxon>
        <taxon>Actinomycetota</taxon>
        <taxon>Actinomycetes</taxon>
        <taxon>Actinomycetales</taxon>
        <taxon>Actinomycetaceae</taxon>
        <taxon>Actinomyces</taxon>
    </lineage>
</organism>
<dbReference type="RefSeq" id="WP_268916990.1">
    <property type="nucleotide sequence ID" value="NZ_CAJPNG010000139.1"/>
</dbReference>
<dbReference type="InterPro" id="IPR058627">
    <property type="entry name" value="MdtA-like_C"/>
</dbReference>
<accession>A0ABT4I6P4</accession>
<name>A0ABT4I6P4_9ACTO</name>
<feature type="region of interest" description="Disordered" evidence="1">
    <location>
        <begin position="208"/>
        <end position="227"/>
    </location>
</feature>
<proteinExistence type="predicted"/>
<evidence type="ECO:0000313" key="3">
    <source>
        <dbReference type="EMBL" id="MCZ0857395.1"/>
    </source>
</evidence>
<sequence>MKKYVLPTVKVLIAVVIAIALAKIAFFPEQKGQNRADIASGLELTARTTTATVGDIASTVEVKGQIVQDKAVEAKATLSGVVDSLAVVKDAMVTQGEPLLYLKKTEPQAPTTGTDADGNPTSTPTADKVTWGTVYAPVGGKVSFNVIENQETTVGMVVATITPQTYSATGNITASQQYRLTNAPAAATISVAEGPAPFSCSDLSIGTKASTSTTTGQDGSTTTTTGEGTKVEVRCSVPSDQKVFAGLKVTIGIDAGSATGAVLVPVTAVEGSVTTGNVWVVTDPDNPKGAEKREVSLGINDGTSIQVTDGLAEGETILQYVPGKDIVRNGPPNTCEADNSACYDENGQEIL</sequence>
<evidence type="ECO:0000256" key="1">
    <source>
        <dbReference type="SAM" id="MobiDB-lite"/>
    </source>
</evidence>
<keyword evidence="4" id="KW-1185">Reference proteome</keyword>
<dbReference type="PANTHER" id="PTHR30469:SF15">
    <property type="entry name" value="HLYD FAMILY OF SECRETION PROTEINS"/>
    <property type="match status" value="1"/>
</dbReference>
<dbReference type="EMBL" id="JAPTMY010000007">
    <property type="protein sequence ID" value="MCZ0857395.1"/>
    <property type="molecule type" value="Genomic_DNA"/>
</dbReference>
<feature type="domain" description="Multidrug resistance protein MdtA-like C-terminal permuted SH3" evidence="2">
    <location>
        <begin position="261"/>
        <end position="316"/>
    </location>
</feature>
<feature type="compositionally biased region" description="Polar residues" evidence="1">
    <location>
        <begin position="108"/>
        <end position="125"/>
    </location>
</feature>
<gene>
    <name evidence="3" type="ORF">OHJ16_04970</name>
</gene>
<dbReference type="Proteomes" id="UP001072034">
    <property type="component" value="Unassembled WGS sequence"/>
</dbReference>
<feature type="region of interest" description="Disordered" evidence="1">
    <location>
        <begin position="103"/>
        <end position="125"/>
    </location>
</feature>
<dbReference type="Pfam" id="PF25967">
    <property type="entry name" value="RND-MFP_C"/>
    <property type="match status" value="1"/>
</dbReference>
<reference evidence="3" key="1">
    <citation type="submission" date="2022-10" db="EMBL/GenBank/DDBJ databases">
        <title>Genome sequence of Actinomyces israelii ATCC 10048.</title>
        <authorList>
            <person name="Watt R.M."/>
            <person name="Tong W.M."/>
        </authorList>
    </citation>
    <scope>NUCLEOTIDE SEQUENCE</scope>
    <source>
        <strain evidence="3">ATCC 10048</strain>
    </source>
</reference>
<dbReference type="Gene3D" id="2.40.420.20">
    <property type="match status" value="1"/>
</dbReference>
<protein>
    <submittedName>
        <fullName evidence="3">Efflux RND transporter periplasmic adaptor subunit</fullName>
    </submittedName>
</protein>
<comment type="caution">
    <text evidence="3">The sequence shown here is derived from an EMBL/GenBank/DDBJ whole genome shotgun (WGS) entry which is preliminary data.</text>
</comment>
<evidence type="ECO:0000313" key="4">
    <source>
        <dbReference type="Proteomes" id="UP001072034"/>
    </source>
</evidence>
<evidence type="ECO:0000259" key="2">
    <source>
        <dbReference type="Pfam" id="PF25967"/>
    </source>
</evidence>